<dbReference type="InterPro" id="IPR004185">
    <property type="entry name" value="Glyco_hydro_13_lg-like_dom"/>
</dbReference>
<evidence type="ECO:0000313" key="5">
    <source>
        <dbReference type="Proteomes" id="UP000297318"/>
    </source>
</evidence>
<dbReference type="AlphaFoldDB" id="A0A4Z1DXY6"/>
<sequence>MTPPTLRDVHHDGSARFVAPGPYELGGTVALRVLVPDLADGRDGVERLVLRSLRDGEPHLAPARRGARTAGGRWWHVDMRSTNPVMSYRFFLGGPDGAYRWLNAEGVHGRDTSDGADFLLRIDRSPPAWVADQVAYQVFPDRFARSSPDTVPPAWAVEAAWDEPVIGSGPGVERQWYGGDLDGVVARLDHVVELGAGVLYLTPVFEGRSNHRYDAVTFDRVDPALGGDDALRRLIAAAHERGLRVLGDLTTNHTGREHDWFLAAQADPGAPEAAFYRFRDHPGDYVSWLDVPSLPKLDHRSEELRARLYRGEGSVVARWIEAGLDGWRIDVANMTGRLGADDLAHEVAREIRATMHAVDPDAWLLAEHGHDAAADLTGDGWDGTMDYQGFTRPLWVWLNGGAPGAGAGAVEHGLHFLGLPVDIPVLGADEVTRTMREVHAAMPWAAFAASTMHLDSHDTPRFRTVAGGGVKGGVDLAGAGRDLHLLGLALQMTMPGVPSVFAGDEIGLTGTNGEHARTPFPWDRDAWDAATWEAYRTWVALRRDSVALRRGGLRWAHVGVDSLTFVREHAEQRLLVHVARADGEEVRLPLALLGGATPVVREGAATRIEGDAVVLPAVRGAHVWELALDEGWNETENAEEAP</sequence>
<dbReference type="PANTHER" id="PTHR10357">
    <property type="entry name" value="ALPHA-AMYLASE FAMILY MEMBER"/>
    <property type="match status" value="1"/>
</dbReference>
<reference evidence="4 5" key="1">
    <citation type="submission" date="2018-11" db="EMBL/GenBank/DDBJ databases">
        <title>Complete genome sequencing of the Actinobacteria Serinibacter sp. K3-2.</title>
        <authorList>
            <person name="Rakitin A.L."/>
            <person name="Beletsky A.V."/>
            <person name="Mardanov A.V."/>
            <person name="Ravin N.V."/>
            <person name="Gromova A.S."/>
            <person name="Filippova S.N."/>
            <person name="Gal'Chenko V.F."/>
        </authorList>
    </citation>
    <scope>NUCLEOTIDE SEQUENCE [LARGE SCALE GENOMIC DNA]</scope>
    <source>
        <strain evidence="4 5">K3-2</strain>
    </source>
</reference>
<dbReference type="CDD" id="cd11338">
    <property type="entry name" value="AmyAc_CMD"/>
    <property type="match status" value="1"/>
</dbReference>
<keyword evidence="5" id="KW-1185">Reference proteome</keyword>
<dbReference type="GO" id="GO:0004553">
    <property type="term" value="F:hydrolase activity, hydrolyzing O-glycosyl compounds"/>
    <property type="evidence" value="ECO:0007669"/>
    <property type="project" value="InterPro"/>
</dbReference>
<feature type="domain" description="Glycosyl hydrolase family 13 catalytic" evidence="3">
    <location>
        <begin position="137"/>
        <end position="542"/>
    </location>
</feature>
<proteinExistence type="predicted"/>
<dbReference type="SMART" id="SM00642">
    <property type="entry name" value="Aamy"/>
    <property type="match status" value="1"/>
</dbReference>
<evidence type="ECO:0000259" key="3">
    <source>
        <dbReference type="SMART" id="SM00642"/>
    </source>
</evidence>
<dbReference type="InterPro" id="IPR017853">
    <property type="entry name" value="GH"/>
</dbReference>
<keyword evidence="1" id="KW-0378">Hydrolase</keyword>
<comment type="caution">
    <text evidence="4">The sequence shown here is derived from an EMBL/GenBank/DDBJ whole genome shotgun (WGS) entry which is preliminary data.</text>
</comment>
<dbReference type="OrthoDB" id="9043248at2"/>
<evidence type="ECO:0000256" key="1">
    <source>
        <dbReference type="ARBA" id="ARBA00022801"/>
    </source>
</evidence>
<dbReference type="EMBL" id="RHPJ01000003">
    <property type="protein sequence ID" value="TGO04406.1"/>
    <property type="molecule type" value="Genomic_DNA"/>
</dbReference>
<evidence type="ECO:0000313" key="4">
    <source>
        <dbReference type="EMBL" id="TGO04406.1"/>
    </source>
</evidence>
<dbReference type="Pfam" id="PF00128">
    <property type="entry name" value="Alpha-amylase"/>
    <property type="match status" value="1"/>
</dbReference>
<dbReference type="RefSeq" id="WP_135850006.1">
    <property type="nucleotide sequence ID" value="NZ_RHPJ01000003.1"/>
</dbReference>
<protein>
    <submittedName>
        <fullName evidence="4">Maltodextrin glucosidase</fullName>
    </submittedName>
</protein>
<dbReference type="PANTHER" id="PTHR10357:SF210">
    <property type="entry name" value="MALTODEXTRIN GLUCOSIDASE"/>
    <property type="match status" value="1"/>
</dbReference>
<dbReference type="GO" id="GO:0005975">
    <property type="term" value="P:carbohydrate metabolic process"/>
    <property type="evidence" value="ECO:0007669"/>
    <property type="project" value="InterPro"/>
</dbReference>
<dbReference type="Gene3D" id="3.20.20.80">
    <property type="entry name" value="Glycosidases"/>
    <property type="match status" value="1"/>
</dbReference>
<organism evidence="4 5">
    <name type="scientific">Serinibacter arcticus</name>
    <dbReference type="NCBI Taxonomy" id="1655435"/>
    <lineage>
        <taxon>Bacteria</taxon>
        <taxon>Bacillati</taxon>
        <taxon>Actinomycetota</taxon>
        <taxon>Actinomycetes</taxon>
        <taxon>Micrococcales</taxon>
        <taxon>Beutenbergiaceae</taxon>
        <taxon>Serinibacter</taxon>
    </lineage>
</organism>
<dbReference type="InterPro" id="IPR006047">
    <property type="entry name" value="GH13_cat_dom"/>
</dbReference>
<evidence type="ECO:0000256" key="2">
    <source>
        <dbReference type="ARBA" id="ARBA00023295"/>
    </source>
</evidence>
<dbReference type="SUPFAM" id="SSF51445">
    <property type="entry name" value="(Trans)glycosidases"/>
    <property type="match status" value="1"/>
</dbReference>
<accession>A0A4Z1DXY6</accession>
<name>A0A4Z1DXY6_9MICO</name>
<dbReference type="CDD" id="cd02857">
    <property type="entry name" value="E_set_CDase_PDE_N"/>
    <property type="match status" value="1"/>
</dbReference>
<gene>
    <name evidence="4" type="ORF">SERN_1999</name>
</gene>
<keyword evidence="2" id="KW-0326">Glycosidase</keyword>
<dbReference type="Proteomes" id="UP000297318">
    <property type="component" value="Unassembled WGS sequence"/>
</dbReference>